<name>A0ABT0P5I6_9ACTN</name>
<protein>
    <submittedName>
        <fullName evidence="2">Uncharacterized protein</fullName>
    </submittedName>
</protein>
<feature type="compositionally biased region" description="Basic residues" evidence="1">
    <location>
        <begin position="70"/>
        <end position="83"/>
    </location>
</feature>
<feature type="region of interest" description="Disordered" evidence="1">
    <location>
        <begin position="67"/>
        <end position="112"/>
    </location>
</feature>
<comment type="caution">
    <text evidence="2">The sequence shown here is derived from an EMBL/GenBank/DDBJ whole genome shotgun (WGS) entry which is preliminary data.</text>
</comment>
<evidence type="ECO:0000313" key="3">
    <source>
        <dbReference type="Proteomes" id="UP001202052"/>
    </source>
</evidence>
<feature type="region of interest" description="Disordered" evidence="1">
    <location>
        <begin position="1"/>
        <end position="28"/>
    </location>
</feature>
<organism evidence="2 3">
    <name type="scientific">Streptomyces lavenduligriseus</name>
    <dbReference type="NCBI Taxonomy" id="67315"/>
    <lineage>
        <taxon>Bacteria</taxon>
        <taxon>Bacillati</taxon>
        <taxon>Actinomycetota</taxon>
        <taxon>Actinomycetes</taxon>
        <taxon>Kitasatosporales</taxon>
        <taxon>Streptomycetaceae</taxon>
        <taxon>Streptomyces</taxon>
    </lineage>
</organism>
<keyword evidence="3" id="KW-1185">Reference proteome</keyword>
<evidence type="ECO:0000256" key="1">
    <source>
        <dbReference type="SAM" id="MobiDB-lite"/>
    </source>
</evidence>
<gene>
    <name evidence="2" type="ORF">M4438_36120</name>
</gene>
<dbReference type="EMBL" id="JAMCCK010000085">
    <property type="protein sequence ID" value="MCL3998860.1"/>
    <property type="molecule type" value="Genomic_DNA"/>
</dbReference>
<reference evidence="2 3" key="1">
    <citation type="submission" date="2022-05" db="EMBL/GenBank/DDBJ databases">
        <title>Genome Resource of Streptomyces lavenduligriseus GA1-1, a Strain with Broad-Spectrum Antifungal Activity against Phytopathogenic Fungi.</title>
        <authorList>
            <person name="Qi D."/>
        </authorList>
    </citation>
    <scope>NUCLEOTIDE SEQUENCE [LARGE SCALE GENOMIC DNA]</scope>
    <source>
        <strain evidence="2 3">GA1-1</strain>
    </source>
</reference>
<feature type="non-terminal residue" evidence="2">
    <location>
        <position position="1"/>
    </location>
</feature>
<accession>A0ABT0P5I6</accession>
<proteinExistence type="predicted"/>
<dbReference type="Proteomes" id="UP001202052">
    <property type="component" value="Unassembled WGS sequence"/>
</dbReference>
<dbReference type="RefSeq" id="WP_249493420.1">
    <property type="nucleotide sequence ID" value="NZ_JAMCCK010000085.1"/>
</dbReference>
<evidence type="ECO:0000313" key="2">
    <source>
        <dbReference type="EMBL" id="MCL3998860.1"/>
    </source>
</evidence>
<feature type="compositionally biased region" description="Polar residues" evidence="1">
    <location>
        <begin position="1"/>
        <end position="23"/>
    </location>
</feature>
<sequence>PALPLPTTSSEDFMTPDTSPTDSEQPRRRRLVAAARCRLVYFGQNQMLVPDAAGTAHRWGVSQRECRAGSARRRETHRARTGRSRLWMPQAGRPASAEPGALHQHVSQPQGMRVREACHV</sequence>